<dbReference type="SUPFAM" id="SSF53850">
    <property type="entry name" value="Periplasmic binding protein-like II"/>
    <property type="match status" value="1"/>
</dbReference>
<accession>A0A2T0ZTR8</accession>
<dbReference type="InterPro" id="IPR000914">
    <property type="entry name" value="SBP_5_dom"/>
</dbReference>
<evidence type="ECO:0000313" key="4">
    <source>
        <dbReference type="Proteomes" id="UP000237752"/>
    </source>
</evidence>
<name>A0A2T0ZTR8_9ACTN</name>
<organism evidence="3 4">
    <name type="scientific">Antricoccus suffuscus</name>
    <dbReference type="NCBI Taxonomy" id="1629062"/>
    <lineage>
        <taxon>Bacteria</taxon>
        <taxon>Bacillati</taxon>
        <taxon>Actinomycetota</taxon>
        <taxon>Actinomycetes</taxon>
        <taxon>Geodermatophilales</taxon>
        <taxon>Antricoccaceae</taxon>
        <taxon>Antricoccus</taxon>
    </lineage>
</organism>
<keyword evidence="1" id="KW-0732">Signal</keyword>
<keyword evidence="4" id="KW-1185">Reference proteome</keyword>
<dbReference type="Gene3D" id="3.90.76.10">
    <property type="entry name" value="Dipeptide-binding Protein, Domain 1"/>
    <property type="match status" value="1"/>
</dbReference>
<dbReference type="InterPro" id="IPR039424">
    <property type="entry name" value="SBP_5"/>
</dbReference>
<dbReference type="Gene3D" id="3.10.105.10">
    <property type="entry name" value="Dipeptide-binding Protein, Domain 3"/>
    <property type="match status" value="1"/>
</dbReference>
<dbReference type="OrthoDB" id="9796817at2"/>
<dbReference type="PIRSF" id="PIRSF002741">
    <property type="entry name" value="MppA"/>
    <property type="match status" value="1"/>
</dbReference>
<dbReference type="Gene3D" id="3.40.190.10">
    <property type="entry name" value="Periplasmic binding protein-like II"/>
    <property type="match status" value="1"/>
</dbReference>
<dbReference type="NCBIfam" id="TIGR01409">
    <property type="entry name" value="TAT_signal_seq"/>
    <property type="match status" value="1"/>
</dbReference>
<dbReference type="GO" id="GO:0042597">
    <property type="term" value="C:periplasmic space"/>
    <property type="evidence" value="ECO:0007669"/>
    <property type="project" value="UniProtKB-ARBA"/>
</dbReference>
<dbReference type="PROSITE" id="PS51318">
    <property type="entry name" value="TAT"/>
    <property type="match status" value="1"/>
</dbReference>
<evidence type="ECO:0000256" key="1">
    <source>
        <dbReference type="ARBA" id="ARBA00022729"/>
    </source>
</evidence>
<dbReference type="PANTHER" id="PTHR30290:SF38">
    <property type="entry name" value="D,D-DIPEPTIDE-BINDING PERIPLASMIC PROTEIN DDPA-RELATED"/>
    <property type="match status" value="1"/>
</dbReference>
<dbReference type="EMBL" id="PVUE01000018">
    <property type="protein sequence ID" value="PRZ39723.1"/>
    <property type="molecule type" value="Genomic_DNA"/>
</dbReference>
<sequence length="532" mass="57145">MTNSYFDVTTTDRRQFLRMVGIGGATLASIPLLGACGPGSSGDASGASASGKPVKGGTLRVVHLSNFSTLDPHAGISGNDHVYLYPMFDTLVDFDPKTLEPKPGLLSSWEYTSPTTLVLKLQKGVKFHDGVSLDADAVKYNLDRALTLPKSSVAVDLASIDNVQVVADDQVQLNLKQPDTALPLILSDRAGMMVSPKAAAAGSAQFSLAPVGTGPYKFKSAVSGETVEVERFDGYWQPDTAHLDGIKFSIITDPQAAANAMQSGQVDFMIDVDFPDVQKMKNVDGVQVIKSPSLAFQRTPLRMGREPFSDVRLRKAMNYAIDRDGINAAVLQGLGSASYAEVPPEHWAFPKSITPTFKHNVKKAKSLLKEAGYSSGLSIEGIVSTGVPQQIAVAMQSQVAEAGIDMKVTVVDHTQANEMFREKDIGEAFFSGWSGRPDPYQTYAAHYLSASAYVTTYEEPPELQAAFAKTLSSSKIADRKKAFLDLATIGRDNALDLTTVYVPQIAAKSAKVGGYVPNLYGKPKLSQMWLSS</sequence>
<comment type="caution">
    <text evidence="3">The sequence shown here is derived from an EMBL/GenBank/DDBJ whole genome shotgun (WGS) entry which is preliminary data.</text>
</comment>
<gene>
    <name evidence="3" type="ORF">CLV47_11887</name>
</gene>
<protein>
    <submittedName>
        <fullName evidence="3">Peptide/nickel transport system permease protein/peptide/nickel transport system substrate-binding protein</fullName>
    </submittedName>
</protein>
<dbReference type="Pfam" id="PF00496">
    <property type="entry name" value="SBP_bac_5"/>
    <property type="match status" value="1"/>
</dbReference>
<dbReference type="GO" id="GO:1904680">
    <property type="term" value="F:peptide transmembrane transporter activity"/>
    <property type="evidence" value="ECO:0007669"/>
    <property type="project" value="TreeGrafter"/>
</dbReference>
<dbReference type="InterPro" id="IPR006311">
    <property type="entry name" value="TAT_signal"/>
</dbReference>
<evidence type="ECO:0000259" key="2">
    <source>
        <dbReference type="Pfam" id="PF00496"/>
    </source>
</evidence>
<dbReference type="PANTHER" id="PTHR30290">
    <property type="entry name" value="PERIPLASMIC BINDING COMPONENT OF ABC TRANSPORTER"/>
    <property type="match status" value="1"/>
</dbReference>
<reference evidence="3 4" key="1">
    <citation type="submission" date="2018-03" db="EMBL/GenBank/DDBJ databases">
        <title>Genomic Encyclopedia of Archaeal and Bacterial Type Strains, Phase II (KMG-II): from individual species to whole genera.</title>
        <authorList>
            <person name="Goeker M."/>
        </authorList>
    </citation>
    <scope>NUCLEOTIDE SEQUENCE [LARGE SCALE GENOMIC DNA]</scope>
    <source>
        <strain evidence="3 4">DSM 100065</strain>
    </source>
</reference>
<dbReference type="Proteomes" id="UP000237752">
    <property type="component" value="Unassembled WGS sequence"/>
</dbReference>
<dbReference type="InterPro" id="IPR030678">
    <property type="entry name" value="Peptide/Ni-bd"/>
</dbReference>
<dbReference type="AlphaFoldDB" id="A0A2T0ZTR8"/>
<feature type="domain" description="Solute-binding protein family 5" evidence="2">
    <location>
        <begin position="100"/>
        <end position="450"/>
    </location>
</feature>
<evidence type="ECO:0000313" key="3">
    <source>
        <dbReference type="EMBL" id="PRZ39723.1"/>
    </source>
</evidence>
<dbReference type="InterPro" id="IPR019546">
    <property type="entry name" value="TAT_signal_bac_arc"/>
</dbReference>
<proteinExistence type="predicted"/>
<dbReference type="GO" id="GO:0015833">
    <property type="term" value="P:peptide transport"/>
    <property type="evidence" value="ECO:0007669"/>
    <property type="project" value="TreeGrafter"/>
</dbReference>
<dbReference type="GO" id="GO:0043190">
    <property type="term" value="C:ATP-binding cassette (ABC) transporter complex"/>
    <property type="evidence" value="ECO:0007669"/>
    <property type="project" value="InterPro"/>
</dbReference>